<evidence type="ECO:0000256" key="1">
    <source>
        <dbReference type="ARBA" id="ARBA00022801"/>
    </source>
</evidence>
<dbReference type="RefSeq" id="WP_064731027.1">
    <property type="nucleotide sequence ID" value="NZ_BMRX01000013.1"/>
</dbReference>
<organism evidence="3 4">
    <name type="scientific">Streptomyces parvulus</name>
    <dbReference type="NCBI Taxonomy" id="146923"/>
    <lineage>
        <taxon>Bacteria</taxon>
        <taxon>Bacillati</taxon>
        <taxon>Actinomycetota</taxon>
        <taxon>Actinomycetes</taxon>
        <taxon>Kitasatosporales</taxon>
        <taxon>Streptomycetaceae</taxon>
        <taxon>Streptomyces</taxon>
    </lineage>
</organism>
<dbReference type="PANTHER" id="PTHR43156:SF2">
    <property type="entry name" value="STAGE II SPORULATION PROTEIN E"/>
    <property type="match status" value="1"/>
</dbReference>
<dbReference type="KEGG" id="spav:Spa2297_29220"/>
<dbReference type="SUPFAM" id="SSF52172">
    <property type="entry name" value="CheY-like"/>
    <property type="match status" value="1"/>
</dbReference>
<feature type="compositionally biased region" description="Low complexity" evidence="2">
    <location>
        <begin position="228"/>
        <end position="239"/>
    </location>
</feature>
<keyword evidence="1" id="KW-0378">Hydrolase</keyword>
<dbReference type="AlphaFoldDB" id="A0A191V6R1"/>
<dbReference type="PANTHER" id="PTHR43156">
    <property type="entry name" value="STAGE II SPORULATION PROTEIN E-RELATED"/>
    <property type="match status" value="1"/>
</dbReference>
<keyword evidence="3" id="KW-0418">Kinase</keyword>
<dbReference type="GO" id="GO:0016791">
    <property type="term" value="F:phosphatase activity"/>
    <property type="evidence" value="ECO:0007669"/>
    <property type="project" value="TreeGrafter"/>
</dbReference>
<dbReference type="Gene3D" id="3.60.40.10">
    <property type="entry name" value="PPM-type phosphatase domain"/>
    <property type="match status" value="1"/>
</dbReference>
<protein>
    <submittedName>
        <fullName evidence="3">Histidine kinase</fullName>
    </submittedName>
</protein>
<dbReference type="Pfam" id="PF00072">
    <property type="entry name" value="Response_reg"/>
    <property type="match status" value="1"/>
</dbReference>
<proteinExistence type="predicted"/>
<dbReference type="InterPro" id="IPR001932">
    <property type="entry name" value="PPM-type_phosphatase-like_dom"/>
</dbReference>
<dbReference type="Proteomes" id="UP000078468">
    <property type="component" value="Chromosome"/>
</dbReference>
<dbReference type="SMART" id="SM00331">
    <property type="entry name" value="PP2C_SIG"/>
    <property type="match status" value="1"/>
</dbReference>
<dbReference type="SMART" id="SM00448">
    <property type="entry name" value="REC"/>
    <property type="match status" value="1"/>
</dbReference>
<dbReference type="Pfam" id="PF07228">
    <property type="entry name" value="SpoIIE"/>
    <property type="match status" value="1"/>
</dbReference>
<dbReference type="EMBL" id="CP015866">
    <property type="protein sequence ID" value="ANJ10704.1"/>
    <property type="molecule type" value="Genomic_DNA"/>
</dbReference>
<name>A0A191V6R1_9ACTN</name>
<dbReference type="PROSITE" id="PS50110">
    <property type="entry name" value="RESPONSE_REGULATORY"/>
    <property type="match status" value="1"/>
</dbReference>
<dbReference type="GO" id="GO:0000160">
    <property type="term" value="P:phosphorelay signal transduction system"/>
    <property type="evidence" value="ECO:0007669"/>
    <property type="project" value="InterPro"/>
</dbReference>
<dbReference type="Gene3D" id="3.40.50.2300">
    <property type="match status" value="1"/>
</dbReference>
<dbReference type="InterPro" id="IPR036457">
    <property type="entry name" value="PPM-type-like_dom_sf"/>
</dbReference>
<dbReference type="InterPro" id="IPR011006">
    <property type="entry name" value="CheY-like_superfamily"/>
</dbReference>
<keyword evidence="3" id="KW-0808">Transferase</keyword>
<dbReference type="InterPro" id="IPR001789">
    <property type="entry name" value="Sig_transdc_resp-reg_receiver"/>
</dbReference>
<dbReference type="InterPro" id="IPR052016">
    <property type="entry name" value="Bact_Sigma-Reg"/>
</dbReference>
<feature type="region of interest" description="Disordered" evidence="2">
    <location>
        <begin position="535"/>
        <end position="556"/>
    </location>
</feature>
<dbReference type="SUPFAM" id="SSF81606">
    <property type="entry name" value="PP2C-like"/>
    <property type="match status" value="1"/>
</dbReference>
<dbReference type="GeneID" id="91308987"/>
<accession>A0A191V6R1</accession>
<dbReference type="PROSITE" id="PS51746">
    <property type="entry name" value="PPM_2"/>
    <property type="match status" value="1"/>
</dbReference>
<evidence type="ECO:0000313" key="4">
    <source>
        <dbReference type="Proteomes" id="UP000078468"/>
    </source>
</evidence>
<sequence length="556" mass="59452">MTQQHADDQAPAHILVVDDDPTNRYVLATTLARGGHRVTTAEDGTRALELLRTAAELPEIAIVDVRLPDMTGFEVCERIKENPVTAAMPVINISASAISADDRTRGLYRGADAYLVEPIAPGELLATVTATLRYARARRRAELLADRLHLLNRATLAVYSATDAHELIRATTQGAASVLRCDSAVFLHTPQGDALVAHTTTKRQGTASTADTQVHPVPAPEGRDDAWTDTTDTTGITDGLPDRVSLPEPLGDPAGRRVVVGRAKSDRPPVVILVPAHAVVLDDDHQLLHQLARASALALEALRSYSEEHALALTLQRSFLPENLPRDARADLAVRYLPASERAEIGGDFYEAISTVNGLVVAVGDVAGHSLDAAMVMGQVRHALRAYALEGHPPHAILSRLDHLLTSVEPGTAVTLCVVLIEYASETLHVANAGHLPPLLRAPDGTTVYVEEHGPMLGLGLPHPPALQVTAESGSLLLLVTDGLIERRHIDLQRSLDSLARVLAEAPLPPEDVCDELLDRLPPDGSDDIAIMAVRLNAPEETGADRPGPPGDRLRG</sequence>
<dbReference type="GO" id="GO:0016301">
    <property type="term" value="F:kinase activity"/>
    <property type="evidence" value="ECO:0007669"/>
    <property type="project" value="UniProtKB-KW"/>
</dbReference>
<evidence type="ECO:0000313" key="3">
    <source>
        <dbReference type="EMBL" id="ANJ10704.1"/>
    </source>
</evidence>
<evidence type="ECO:0000256" key="2">
    <source>
        <dbReference type="SAM" id="MobiDB-lite"/>
    </source>
</evidence>
<gene>
    <name evidence="3" type="ORF">Spa2297_29220</name>
</gene>
<feature type="compositionally biased region" description="Polar residues" evidence="2">
    <location>
        <begin position="202"/>
        <end position="212"/>
    </location>
</feature>
<feature type="region of interest" description="Disordered" evidence="2">
    <location>
        <begin position="202"/>
        <end position="252"/>
    </location>
</feature>
<reference evidence="3 4" key="1">
    <citation type="submission" date="2016-05" db="EMBL/GenBank/DDBJ databases">
        <title>Non-Contiguous Finished Genome Sequence of Streptomyces parvulus 2297 Integrated Site-Specifically with Actinophage R4.</title>
        <authorList>
            <person name="Nishizawa T."/>
            <person name="Miura T."/>
            <person name="Harada C."/>
            <person name="Guo Y."/>
            <person name="Narisawa K."/>
            <person name="Ohta H."/>
            <person name="Takahashi H."/>
            <person name="Shirai M."/>
        </authorList>
    </citation>
    <scope>NUCLEOTIDE SEQUENCE [LARGE SCALE GENOMIC DNA]</scope>
    <source>
        <strain evidence="3 4">2297</strain>
    </source>
</reference>